<dbReference type="OrthoDB" id="10537162at2759"/>
<feature type="compositionally biased region" description="Polar residues" evidence="1">
    <location>
        <begin position="116"/>
        <end position="131"/>
    </location>
</feature>
<keyword evidence="3" id="KW-1185">Reference proteome</keyword>
<dbReference type="Proteomes" id="UP000504633">
    <property type="component" value="Unplaced"/>
</dbReference>
<protein>
    <submittedName>
        <fullName evidence="4">Uncharacterized protein LOC115483413</fullName>
    </submittedName>
</protein>
<evidence type="ECO:0000259" key="2">
    <source>
        <dbReference type="Pfam" id="PF16078"/>
    </source>
</evidence>
<gene>
    <name evidence="4" type="primary">LOC115483413</name>
</gene>
<dbReference type="KEGG" id="dhe:115483413"/>
<feature type="domain" description="2-oxoglutarate dehydrogenase E1 component N-terminal" evidence="2">
    <location>
        <begin position="65"/>
        <end position="98"/>
    </location>
</feature>
<reference evidence="4" key="1">
    <citation type="submission" date="2025-08" db="UniProtKB">
        <authorList>
            <consortium name="RefSeq"/>
        </authorList>
    </citation>
    <scope>IDENTIFICATION</scope>
    <source>
        <strain evidence="4">15085-1641.00</strain>
        <tissue evidence="4">Whole body</tissue>
    </source>
</reference>
<accession>A0A6J2SY86</accession>
<dbReference type="AlphaFoldDB" id="A0A6J2SY86"/>
<proteinExistence type="predicted"/>
<dbReference type="RefSeq" id="XP_030081125.1">
    <property type="nucleotide sequence ID" value="XM_030225265.1"/>
</dbReference>
<feature type="region of interest" description="Disordered" evidence="1">
    <location>
        <begin position="295"/>
        <end position="321"/>
    </location>
</feature>
<dbReference type="InterPro" id="IPR032106">
    <property type="entry name" value="2-oxogl_dehyd_N"/>
</dbReference>
<feature type="region of interest" description="Disordered" evidence="1">
    <location>
        <begin position="25"/>
        <end position="46"/>
    </location>
</feature>
<dbReference type="OMA" id="DAHYMEC"/>
<feature type="compositionally biased region" description="Polar residues" evidence="1">
    <location>
        <begin position="170"/>
        <end position="181"/>
    </location>
</feature>
<name>A0A6J2SY86_DROHY</name>
<feature type="compositionally biased region" description="Basic and acidic residues" evidence="1">
    <location>
        <begin position="139"/>
        <end position="154"/>
    </location>
</feature>
<evidence type="ECO:0000313" key="4">
    <source>
        <dbReference type="RefSeq" id="XP_030081125.1"/>
    </source>
</evidence>
<feature type="compositionally biased region" description="Basic and acidic residues" evidence="1">
    <location>
        <begin position="218"/>
        <end position="242"/>
    </location>
</feature>
<feature type="compositionally biased region" description="Polar residues" evidence="1">
    <location>
        <begin position="372"/>
        <end position="382"/>
    </location>
</feature>
<evidence type="ECO:0000313" key="3">
    <source>
        <dbReference type="Proteomes" id="UP000504633"/>
    </source>
</evidence>
<feature type="region of interest" description="Disordered" evidence="1">
    <location>
        <begin position="360"/>
        <end position="382"/>
    </location>
</feature>
<feature type="region of interest" description="Disordered" evidence="1">
    <location>
        <begin position="112"/>
        <end position="255"/>
    </location>
</feature>
<dbReference type="GeneID" id="115483413"/>
<feature type="compositionally biased region" description="Polar residues" evidence="1">
    <location>
        <begin position="307"/>
        <end position="318"/>
    </location>
</feature>
<feature type="compositionally biased region" description="Basic and acidic residues" evidence="1">
    <location>
        <begin position="185"/>
        <end position="206"/>
    </location>
</feature>
<evidence type="ECO:0000256" key="1">
    <source>
        <dbReference type="SAM" id="MobiDB-lite"/>
    </source>
</evidence>
<dbReference type="Pfam" id="PF16078">
    <property type="entry name" value="2-oxogl_dehyd_N"/>
    <property type="match status" value="1"/>
</dbReference>
<organism evidence="3 4">
    <name type="scientific">Drosophila hydei</name>
    <name type="common">Fruit fly</name>
    <dbReference type="NCBI Taxonomy" id="7224"/>
    <lineage>
        <taxon>Eukaryota</taxon>
        <taxon>Metazoa</taxon>
        <taxon>Ecdysozoa</taxon>
        <taxon>Arthropoda</taxon>
        <taxon>Hexapoda</taxon>
        <taxon>Insecta</taxon>
        <taxon>Pterygota</taxon>
        <taxon>Neoptera</taxon>
        <taxon>Endopterygota</taxon>
        <taxon>Diptera</taxon>
        <taxon>Brachycera</taxon>
        <taxon>Muscomorpha</taxon>
        <taxon>Ephydroidea</taxon>
        <taxon>Drosophilidae</taxon>
        <taxon>Drosophila</taxon>
    </lineage>
</organism>
<sequence length="382" mass="42983">MSAYAKFKIASMVVLGKTRLQCFSTGNSSRGGPKQGGNGKAHNGNQNIKFDPYKLFKDKVSKQYFVNDADANYMECLFTKWVHNPTSVHRSWHQYFTDVLQSKNVGDVAILPIRQKSPSRTSNKDTSSTQPPMAKKVTHKESSDCDIMKPENDIIKPTTSKASRKVSEPEYNTSAESTTSKSSHKVTDRKESPHDDILEPYSDPKRPYIQPQPVRIMKPKEGKPGRGTETEKKKPKIQREPTYKNPIKNSTLTKPTKDEYLIGHIILSPAKESVTGPVSSKQDEIKNTVEKDIAPTNMVGQPKPFKSKTQPSTGTVASRSKIDFRKSLQQIKDQKAIQRVRSALSKTQFRAKREYIKSQLNRIAKMKRSNGPKISSTPKSEK</sequence>